<dbReference type="EMBL" id="JBBCAQ010000007">
    <property type="protein sequence ID" value="KAK7602739.1"/>
    <property type="molecule type" value="Genomic_DNA"/>
</dbReference>
<organism evidence="1 2">
    <name type="scientific">Parthenolecanium corni</name>
    <dbReference type="NCBI Taxonomy" id="536013"/>
    <lineage>
        <taxon>Eukaryota</taxon>
        <taxon>Metazoa</taxon>
        <taxon>Ecdysozoa</taxon>
        <taxon>Arthropoda</taxon>
        <taxon>Hexapoda</taxon>
        <taxon>Insecta</taxon>
        <taxon>Pterygota</taxon>
        <taxon>Neoptera</taxon>
        <taxon>Paraneoptera</taxon>
        <taxon>Hemiptera</taxon>
        <taxon>Sternorrhyncha</taxon>
        <taxon>Coccoidea</taxon>
        <taxon>Coccidae</taxon>
        <taxon>Parthenolecanium</taxon>
    </lineage>
</organism>
<evidence type="ECO:0000313" key="2">
    <source>
        <dbReference type="Proteomes" id="UP001367676"/>
    </source>
</evidence>
<proteinExistence type="predicted"/>
<comment type="caution">
    <text evidence="1">The sequence shown here is derived from an EMBL/GenBank/DDBJ whole genome shotgun (WGS) entry which is preliminary data.</text>
</comment>
<evidence type="ECO:0000313" key="1">
    <source>
        <dbReference type="EMBL" id="KAK7602739.1"/>
    </source>
</evidence>
<dbReference type="AlphaFoldDB" id="A0AAN9TP87"/>
<dbReference type="Proteomes" id="UP001367676">
    <property type="component" value="Unassembled WGS sequence"/>
</dbReference>
<protein>
    <submittedName>
        <fullName evidence="1">Uncharacterized protein</fullName>
    </submittedName>
</protein>
<gene>
    <name evidence="1" type="ORF">V9T40_006713</name>
</gene>
<accession>A0AAN9TP87</accession>
<keyword evidence="2" id="KW-1185">Reference proteome</keyword>
<name>A0AAN9TP87_9HEMI</name>
<reference evidence="1 2" key="1">
    <citation type="submission" date="2024-03" db="EMBL/GenBank/DDBJ databases">
        <title>Adaptation during the transition from Ophiocordyceps entomopathogen to insect associate is accompanied by gene loss and intensified selection.</title>
        <authorList>
            <person name="Ward C.M."/>
            <person name="Onetto C.A."/>
            <person name="Borneman A.R."/>
        </authorList>
    </citation>
    <scope>NUCLEOTIDE SEQUENCE [LARGE SCALE GENOMIC DNA]</scope>
    <source>
        <strain evidence="1">AWRI1</strain>
        <tissue evidence="1">Single Adult Female</tissue>
    </source>
</reference>
<sequence>MCPRLFAIQQTANAMISNNSSHSIGVERTIVHIGETEIAEICEFAIEEALMNWQEDDLDWMGGIYFEPLKKRSIELWKFEKNWLLKRGKGADV</sequence>